<reference evidence="1" key="3">
    <citation type="submission" date="2025-09" db="UniProtKB">
        <authorList>
            <consortium name="Ensembl"/>
        </authorList>
    </citation>
    <scope>IDENTIFICATION</scope>
</reference>
<sequence>MRDEHGTESFFQHLLPHHFQLELAKRDENENVNIYRARHRGPRPA</sequence>
<dbReference type="Proteomes" id="UP000694554">
    <property type="component" value="Chromosome 10"/>
</dbReference>
<dbReference type="GeneTree" id="ENSGT01000000221571"/>
<reference evidence="1" key="1">
    <citation type="submission" date="2019-08" db="EMBL/GenBank/DDBJ databases">
        <title>Phocoena sinus (Vaquita) genome, mPhoSin1, primary haplotype.</title>
        <authorList>
            <person name="Morin P."/>
            <person name="Mountcastle J."/>
            <person name="Fungtammasan C."/>
            <person name="Rhie A."/>
            <person name="Rojas-Bracho L."/>
            <person name="Smith C.R."/>
            <person name="Taylor B.L."/>
            <person name="Gulland F.M.D."/>
            <person name="Musser W."/>
            <person name="Houck M."/>
            <person name="Haase B."/>
            <person name="Paez S."/>
            <person name="Howe K."/>
            <person name="Torrance J."/>
            <person name="Formenti G."/>
            <person name="Phillippy A."/>
            <person name="Ryder O."/>
            <person name="Jarvis E.D."/>
            <person name="Fedrigo O."/>
        </authorList>
    </citation>
    <scope>NUCLEOTIDE SEQUENCE [LARGE SCALE GENOMIC DNA]</scope>
</reference>
<organism evidence="1 2">
    <name type="scientific">Phocoena sinus</name>
    <name type="common">Vaquita</name>
    <dbReference type="NCBI Taxonomy" id="42100"/>
    <lineage>
        <taxon>Eukaryota</taxon>
        <taxon>Metazoa</taxon>
        <taxon>Chordata</taxon>
        <taxon>Craniata</taxon>
        <taxon>Vertebrata</taxon>
        <taxon>Euteleostomi</taxon>
        <taxon>Mammalia</taxon>
        <taxon>Eutheria</taxon>
        <taxon>Laurasiatheria</taxon>
        <taxon>Artiodactyla</taxon>
        <taxon>Whippomorpha</taxon>
        <taxon>Cetacea</taxon>
        <taxon>Odontoceti</taxon>
        <taxon>Phocoenidae</taxon>
        <taxon>Phocoena</taxon>
    </lineage>
</organism>
<evidence type="ECO:0000313" key="2">
    <source>
        <dbReference type="Proteomes" id="UP000694554"/>
    </source>
</evidence>
<accession>A0A8C9BGK4</accession>
<keyword evidence="2" id="KW-1185">Reference proteome</keyword>
<proteinExistence type="predicted"/>
<name>A0A8C9BGK4_PHOSS</name>
<dbReference type="InterPro" id="IPR029063">
    <property type="entry name" value="SAM-dependent_MTases_sf"/>
</dbReference>
<dbReference type="AlphaFoldDB" id="A0A8C9BGK4"/>
<reference evidence="1" key="2">
    <citation type="submission" date="2025-08" db="UniProtKB">
        <authorList>
            <consortium name="Ensembl"/>
        </authorList>
    </citation>
    <scope>IDENTIFICATION</scope>
</reference>
<dbReference type="Ensembl" id="ENSPSNT00000011651.1">
    <property type="protein sequence ID" value="ENSPSNP00000010299.1"/>
    <property type="gene ID" value="ENSPSNG00000007624.1"/>
</dbReference>
<protein>
    <submittedName>
        <fullName evidence="1">Uncharacterized protein</fullName>
    </submittedName>
</protein>
<dbReference type="Gene3D" id="3.40.50.150">
    <property type="entry name" value="Vaccinia Virus protein VP39"/>
    <property type="match status" value="1"/>
</dbReference>
<evidence type="ECO:0000313" key="1">
    <source>
        <dbReference type="Ensembl" id="ENSPSNP00000010299.1"/>
    </source>
</evidence>